<evidence type="ECO:0000313" key="7">
    <source>
        <dbReference type="EMBL" id="QQZ50678.1"/>
    </source>
</evidence>
<feature type="transmembrane region" description="Helical" evidence="5">
    <location>
        <begin position="155"/>
        <end position="174"/>
    </location>
</feature>
<evidence type="ECO:0000256" key="1">
    <source>
        <dbReference type="ARBA" id="ARBA00022475"/>
    </source>
</evidence>
<dbReference type="PANTHER" id="PTHR36917:SF1">
    <property type="entry name" value="INNER MEMBRANE-SPANNING PROTEIN YCIB"/>
    <property type="match status" value="1"/>
</dbReference>
<feature type="transmembrane region" description="Helical" evidence="5">
    <location>
        <begin position="61"/>
        <end position="79"/>
    </location>
</feature>
<dbReference type="PANTHER" id="PTHR36917">
    <property type="entry name" value="INTRACELLULAR SEPTATION PROTEIN A-RELATED"/>
    <property type="match status" value="1"/>
</dbReference>
<comment type="similarity">
    <text evidence="5">Belongs to the YciB family.</text>
</comment>
<reference evidence="6" key="2">
    <citation type="submission" date="2021-04" db="EMBL/GenBank/DDBJ databases">
        <title>Draft genome assembly of strain Phenylobacterium sp. 20VBR1 using MiniION and Illumina platforms.</title>
        <authorList>
            <person name="Thomas F.A."/>
            <person name="Krishnan K.P."/>
            <person name="Sinha R.K."/>
        </authorList>
    </citation>
    <scope>NUCLEOTIDE SEQUENCE</scope>
    <source>
        <strain evidence="6">20VBR1</strain>
    </source>
</reference>
<keyword evidence="4 5" id="KW-0472">Membrane</keyword>
<dbReference type="Proteomes" id="UP000622580">
    <property type="component" value="Unassembled WGS sequence"/>
</dbReference>
<dbReference type="Pfam" id="PF04279">
    <property type="entry name" value="IspA"/>
    <property type="match status" value="1"/>
</dbReference>
<dbReference type="GO" id="GO:0005886">
    <property type="term" value="C:plasma membrane"/>
    <property type="evidence" value="ECO:0007669"/>
    <property type="project" value="UniProtKB-SubCell"/>
</dbReference>
<name>A0A941CXG9_9CAUL</name>
<keyword evidence="1 5" id="KW-1003">Cell membrane</keyword>
<dbReference type="AlphaFoldDB" id="A0A941CXG9"/>
<evidence type="ECO:0000256" key="5">
    <source>
        <dbReference type="HAMAP-Rule" id="MF_00189"/>
    </source>
</evidence>
<feature type="transmembrane region" description="Helical" evidence="5">
    <location>
        <begin position="36"/>
        <end position="54"/>
    </location>
</feature>
<protein>
    <recommendedName>
        <fullName evidence="5">Inner membrane-spanning protein YciB</fullName>
    </recommendedName>
</protein>
<feature type="transmembrane region" description="Helical" evidence="5">
    <location>
        <begin position="12"/>
        <end position="30"/>
    </location>
</feature>
<keyword evidence="2 5" id="KW-0812">Transmembrane</keyword>
<comment type="function">
    <text evidence="5">Plays a role in cell envelope biogenesis, maintenance of cell envelope integrity and membrane homeostasis.</text>
</comment>
<dbReference type="HAMAP" id="MF_00189">
    <property type="entry name" value="YciB"/>
    <property type="match status" value="1"/>
</dbReference>
<evidence type="ECO:0000256" key="3">
    <source>
        <dbReference type="ARBA" id="ARBA00022989"/>
    </source>
</evidence>
<feature type="transmembrane region" description="Helical" evidence="5">
    <location>
        <begin position="91"/>
        <end position="108"/>
    </location>
</feature>
<feature type="transmembrane region" description="Helical" evidence="5">
    <location>
        <begin position="129"/>
        <end position="149"/>
    </location>
</feature>
<accession>A0A941CXG9</accession>
<dbReference type="RefSeq" id="WP_215337964.1">
    <property type="nucleotide sequence ID" value="NZ_JAGSGD010000001.1"/>
</dbReference>
<keyword evidence="5" id="KW-0997">Cell inner membrane</keyword>
<sequence length="195" mass="21881">MTLSPGAKKFITGFVDYGWPVGFVIAYFITHDTVQATWGMVAGAALALIIGYVVEKRIAPMPLVAGLIAVLFGCLTLFFHDDRFIKIKPTVTSVAFGLFLIGGLVLRKNPLKILLGKAFQMPDEGWRKLTWRYGIFFLCVAALNEFIWRTQPDEVWVLFRFPGLSIIHVLFGFSQVPLMMKYAKLDEIPPVPPVE</sequence>
<keyword evidence="8" id="KW-1185">Reference proteome</keyword>
<dbReference type="EMBL" id="CP068570">
    <property type="protein sequence ID" value="QQZ50678.1"/>
    <property type="molecule type" value="Genomic_DNA"/>
</dbReference>
<evidence type="ECO:0000313" key="8">
    <source>
        <dbReference type="Proteomes" id="UP000622580"/>
    </source>
</evidence>
<keyword evidence="3 5" id="KW-1133">Transmembrane helix</keyword>
<dbReference type="EMBL" id="JAGSGD010000001">
    <property type="protein sequence ID" value="MBR7618147.1"/>
    <property type="molecule type" value="Genomic_DNA"/>
</dbReference>
<evidence type="ECO:0000313" key="6">
    <source>
        <dbReference type="EMBL" id="MBR7618147.1"/>
    </source>
</evidence>
<gene>
    <name evidence="5" type="primary">yciB</name>
    <name evidence="6" type="ORF">JKL49_02000</name>
    <name evidence="7" type="ORF">JKL49_04300</name>
</gene>
<reference evidence="7" key="1">
    <citation type="submission" date="2021-01" db="EMBL/GenBank/DDBJ databases">
        <title>Genome sequence of Phenylobacterium sp. 20VBR1 isolated from a valley glaceir, Ny-Alesund, Svalbard.</title>
        <authorList>
            <person name="Thomas F.A."/>
            <person name="Krishnan K.P."/>
            <person name="Sinha R.K."/>
        </authorList>
    </citation>
    <scope>NUCLEOTIDE SEQUENCE</scope>
    <source>
        <strain evidence="7">20VBR1</strain>
    </source>
</reference>
<organism evidence="6 8">
    <name type="scientific">Phenylobacterium glaciei</name>
    <dbReference type="NCBI Taxonomy" id="2803784"/>
    <lineage>
        <taxon>Bacteria</taxon>
        <taxon>Pseudomonadati</taxon>
        <taxon>Pseudomonadota</taxon>
        <taxon>Alphaproteobacteria</taxon>
        <taxon>Caulobacterales</taxon>
        <taxon>Caulobacteraceae</taxon>
        <taxon>Phenylobacterium</taxon>
    </lineage>
</organism>
<evidence type="ECO:0000256" key="2">
    <source>
        <dbReference type="ARBA" id="ARBA00022692"/>
    </source>
</evidence>
<evidence type="ECO:0000256" key="4">
    <source>
        <dbReference type="ARBA" id="ARBA00023136"/>
    </source>
</evidence>
<proteinExistence type="inferred from homology"/>
<comment type="subcellular location">
    <subcellularLocation>
        <location evidence="5">Cell inner membrane</location>
        <topology evidence="5">Multi-pass membrane protein</topology>
    </subcellularLocation>
</comment>
<dbReference type="InterPro" id="IPR006008">
    <property type="entry name" value="YciB"/>
</dbReference>